<dbReference type="SUPFAM" id="SSF89733">
    <property type="entry name" value="L-sulfolactate dehydrogenase-like"/>
    <property type="match status" value="1"/>
</dbReference>
<dbReference type="Pfam" id="PF02615">
    <property type="entry name" value="Ldh_2"/>
    <property type="match status" value="1"/>
</dbReference>
<reference evidence="3" key="1">
    <citation type="submission" date="2020-07" db="EMBL/GenBank/DDBJ databases">
        <title>Huge and variable diversity of episymbiotic CPR bacteria and DPANN archaea in groundwater ecosystems.</title>
        <authorList>
            <person name="He C.Y."/>
            <person name="Keren R."/>
            <person name="Whittaker M."/>
            <person name="Farag I.F."/>
            <person name="Doudna J."/>
            <person name="Cate J.H.D."/>
            <person name="Banfield J.F."/>
        </authorList>
    </citation>
    <scope>NUCLEOTIDE SEQUENCE</scope>
    <source>
        <strain evidence="3">NC_groundwater_1818_Pr3_B-0.1um_66_35</strain>
    </source>
</reference>
<protein>
    <submittedName>
        <fullName evidence="3">Ldh family oxidoreductase</fullName>
    </submittedName>
</protein>
<dbReference type="EMBL" id="JACRJB010000077">
    <property type="protein sequence ID" value="MBI5132946.1"/>
    <property type="molecule type" value="Genomic_DNA"/>
</dbReference>
<dbReference type="InterPro" id="IPR043144">
    <property type="entry name" value="Mal/L-sulf/L-lact_DH-like_ah"/>
</dbReference>
<evidence type="ECO:0000313" key="4">
    <source>
        <dbReference type="Proteomes" id="UP000782519"/>
    </source>
</evidence>
<dbReference type="Gene3D" id="3.30.1370.60">
    <property type="entry name" value="Hypothetical oxidoreductase yiak, domain 2"/>
    <property type="match status" value="1"/>
</dbReference>
<dbReference type="PANTHER" id="PTHR11091">
    <property type="entry name" value="OXIDOREDUCTASE-RELATED"/>
    <property type="match status" value="1"/>
</dbReference>
<dbReference type="GO" id="GO:0016491">
    <property type="term" value="F:oxidoreductase activity"/>
    <property type="evidence" value="ECO:0007669"/>
    <property type="project" value="UniProtKB-KW"/>
</dbReference>
<dbReference type="InterPro" id="IPR003767">
    <property type="entry name" value="Malate/L-lactate_DH-like"/>
</dbReference>
<dbReference type="AlphaFoldDB" id="A0A933S2U1"/>
<sequence>MPSSELTSERLVHVSPDLLKRQVVLVLTAWQMAPDQADIVADVLVETDLRGIESHGASMLPLYDKMRRAGGLNMTPRSRVVQENAATALIDADAGLGHPVAIEAINLAVGKCKAVGVGAVSVVNSHHFGAAGIYAEIAARAGVVALVTSSARTVAVIPTGGAEPVLGTNPIAFAAPSAEGNPFLLDMSTSAVAANKVKVYAYHGTPLPAGWVVDGEGKPVSDPREGLRLCMDSDVGGLMPLGGSRATGAHKGYGLAVMAQLLGSTLAGGSFSPFRDREARAGAPDNIGHFFLALAPAFFRAGGNYASDVDQILHHLRATRPIDEAEPVVVAGDPEFARRAERLRSGIPLNDAFLAEIRKVANDAGVDFILDREAS</sequence>
<dbReference type="InterPro" id="IPR043143">
    <property type="entry name" value="Mal/L-sulf/L-lact_DH-like_NADP"/>
</dbReference>
<proteinExistence type="inferred from homology"/>
<evidence type="ECO:0000256" key="1">
    <source>
        <dbReference type="ARBA" id="ARBA00006056"/>
    </source>
</evidence>
<dbReference type="PANTHER" id="PTHR11091:SF0">
    <property type="entry name" value="MALATE DEHYDROGENASE"/>
    <property type="match status" value="1"/>
</dbReference>
<comment type="similarity">
    <text evidence="1">Belongs to the LDH2/MDH2 oxidoreductase family.</text>
</comment>
<keyword evidence="2" id="KW-0560">Oxidoreductase</keyword>
<dbReference type="InterPro" id="IPR036111">
    <property type="entry name" value="Mal/L-sulfo/L-lacto_DH-like_sf"/>
</dbReference>
<evidence type="ECO:0000256" key="2">
    <source>
        <dbReference type="ARBA" id="ARBA00023002"/>
    </source>
</evidence>
<evidence type="ECO:0000313" key="3">
    <source>
        <dbReference type="EMBL" id="MBI5132946.1"/>
    </source>
</evidence>
<dbReference type="Gene3D" id="1.10.1530.10">
    <property type="match status" value="1"/>
</dbReference>
<organism evidence="3 4">
    <name type="scientific">Rhodopseudomonas palustris</name>
    <dbReference type="NCBI Taxonomy" id="1076"/>
    <lineage>
        <taxon>Bacteria</taxon>
        <taxon>Pseudomonadati</taxon>
        <taxon>Pseudomonadota</taxon>
        <taxon>Alphaproteobacteria</taxon>
        <taxon>Hyphomicrobiales</taxon>
        <taxon>Nitrobacteraceae</taxon>
        <taxon>Rhodopseudomonas</taxon>
    </lineage>
</organism>
<gene>
    <name evidence="3" type="ORF">HZA66_26200</name>
</gene>
<dbReference type="Proteomes" id="UP000782519">
    <property type="component" value="Unassembled WGS sequence"/>
</dbReference>
<comment type="caution">
    <text evidence="3">The sequence shown here is derived from an EMBL/GenBank/DDBJ whole genome shotgun (WGS) entry which is preliminary data.</text>
</comment>
<name>A0A933S2U1_RHOPL</name>
<accession>A0A933S2U1</accession>